<dbReference type="EMBL" id="BMIR01000012">
    <property type="protein sequence ID" value="GGE45974.1"/>
    <property type="molecule type" value="Genomic_DNA"/>
</dbReference>
<dbReference type="Pfam" id="PF01244">
    <property type="entry name" value="Peptidase_M19"/>
    <property type="match status" value="1"/>
</dbReference>
<sequence>MRIFDAHCDVLLKLHYDSKLNFANSDSLHINYNYLKTGGSKVQCFALFIPPDEPQEIKFRIALNMIDIFNQKILAVHDDIKQVRSKQDIAHLKEDEIGVMLTLEGCDALDIDLLKLRTLFRLGVRSVGMTWNNANAAADGAEESRGAGLSDFGRQVIRENNRHKVWTDVSHLNAKGFWDAVEEADYIIASHSNARALCDHPRNLYDDQIEALIKRNGVIGITFVTDFLREPGSASIDDILKHIEHICELGGASHIGFGSDFDGIQFTPEGLDNYSYYPELINHLQKLYSEDLVKGFLFDHFYQALPE</sequence>
<keyword evidence="2" id="KW-1185">Reference proteome</keyword>
<dbReference type="Proteomes" id="UP000628775">
    <property type="component" value="Unassembled WGS sequence"/>
</dbReference>
<dbReference type="RefSeq" id="WP_188694701.1">
    <property type="nucleotide sequence ID" value="NZ_BMIR01000012.1"/>
</dbReference>
<evidence type="ECO:0000313" key="1">
    <source>
        <dbReference type="EMBL" id="GGE45974.1"/>
    </source>
</evidence>
<protein>
    <submittedName>
        <fullName evidence="1">Diguanylate cyclase</fullName>
    </submittedName>
</protein>
<dbReference type="PROSITE" id="PS51365">
    <property type="entry name" value="RENAL_DIPEPTIDASE_2"/>
    <property type="match status" value="1"/>
</dbReference>
<dbReference type="AlphaFoldDB" id="A0A8J3DW05"/>
<comment type="caution">
    <text evidence="1">The sequence shown here is derived from an EMBL/GenBank/DDBJ whole genome shotgun (WGS) entry which is preliminary data.</text>
</comment>
<dbReference type="InterPro" id="IPR032466">
    <property type="entry name" value="Metal_Hydrolase"/>
</dbReference>
<dbReference type="Gene3D" id="3.20.20.140">
    <property type="entry name" value="Metal-dependent hydrolases"/>
    <property type="match status" value="1"/>
</dbReference>
<gene>
    <name evidence="1" type="ORF">GCM10011391_25950</name>
</gene>
<dbReference type="InterPro" id="IPR008257">
    <property type="entry name" value="Pept_M19"/>
</dbReference>
<reference evidence="1" key="1">
    <citation type="journal article" date="2014" name="Int. J. Syst. Evol. Microbiol.">
        <title>Complete genome sequence of Corynebacterium casei LMG S-19264T (=DSM 44701T), isolated from a smear-ripened cheese.</title>
        <authorList>
            <consortium name="US DOE Joint Genome Institute (JGI-PGF)"/>
            <person name="Walter F."/>
            <person name="Albersmeier A."/>
            <person name="Kalinowski J."/>
            <person name="Ruckert C."/>
        </authorList>
    </citation>
    <scope>NUCLEOTIDE SEQUENCE</scope>
    <source>
        <strain evidence="1">CGMCC 1.15371</strain>
    </source>
</reference>
<dbReference type="CDD" id="cd01301">
    <property type="entry name" value="rDP_like"/>
    <property type="match status" value="1"/>
</dbReference>
<dbReference type="PANTHER" id="PTHR10443">
    <property type="entry name" value="MICROSOMAL DIPEPTIDASE"/>
    <property type="match status" value="1"/>
</dbReference>
<proteinExistence type="predicted"/>
<organism evidence="1 2">
    <name type="scientific">Pullulanibacillus camelliae</name>
    <dbReference type="NCBI Taxonomy" id="1707096"/>
    <lineage>
        <taxon>Bacteria</taxon>
        <taxon>Bacillati</taxon>
        <taxon>Bacillota</taxon>
        <taxon>Bacilli</taxon>
        <taxon>Bacillales</taxon>
        <taxon>Sporolactobacillaceae</taxon>
        <taxon>Pullulanibacillus</taxon>
    </lineage>
</organism>
<dbReference type="GO" id="GO:0070573">
    <property type="term" value="F:metallodipeptidase activity"/>
    <property type="evidence" value="ECO:0007669"/>
    <property type="project" value="InterPro"/>
</dbReference>
<dbReference type="SUPFAM" id="SSF51556">
    <property type="entry name" value="Metallo-dependent hydrolases"/>
    <property type="match status" value="1"/>
</dbReference>
<name>A0A8J3DW05_9BACL</name>
<evidence type="ECO:0000313" key="2">
    <source>
        <dbReference type="Proteomes" id="UP000628775"/>
    </source>
</evidence>
<accession>A0A8J3DW05</accession>
<dbReference type="GO" id="GO:0006508">
    <property type="term" value="P:proteolysis"/>
    <property type="evidence" value="ECO:0007669"/>
    <property type="project" value="InterPro"/>
</dbReference>
<reference evidence="1" key="2">
    <citation type="submission" date="2020-09" db="EMBL/GenBank/DDBJ databases">
        <authorList>
            <person name="Sun Q."/>
            <person name="Zhou Y."/>
        </authorList>
    </citation>
    <scope>NUCLEOTIDE SEQUENCE</scope>
    <source>
        <strain evidence="1">CGMCC 1.15371</strain>
    </source>
</reference>
<dbReference type="PANTHER" id="PTHR10443:SF12">
    <property type="entry name" value="DIPEPTIDASE"/>
    <property type="match status" value="1"/>
</dbReference>